<feature type="region of interest" description="Disordered" evidence="1">
    <location>
        <begin position="92"/>
        <end position="117"/>
    </location>
</feature>
<dbReference type="Gene3D" id="1.25.10.10">
    <property type="entry name" value="Leucine-rich Repeat Variant"/>
    <property type="match status" value="1"/>
</dbReference>
<keyword evidence="3" id="KW-1185">Reference proteome</keyword>
<reference evidence="2 3" key="1">
    <citation type="submission" date="2016-03" db="EMBL/GenBank/DDBJ databases">
        <title>Whole genome sequencing of Grifola frondosa 9006-11.</title>
        <authorList>
            <person name="Min B."/>
            <person name="Park H."/>
            <person name="Kim J.-G."/>
            <person name="Cho H."/>
            <person name="Oh Y.-L."/>
            <person name="Kong W.-S."/>
            <person name="Choi I.-G."/>
        </authorList>
    </citation>
    <scope>NUCLEOTIDE SEQUENCE [LARGE SCALE GENOMIC DNA]</scope>
    <source>
        <strain evidence="2 3">9006-11</strain>
    </source>
</reference>
<feature type="compositionally biased region" description="Pro residues" evidence="1">
    <location>
        <begin position="107"/>
        <end position="117"/>
    </location>
</feature>
<proteinExistence type="predicted"/>
<dbReference type="AlphaFoldDB" id="A0A1C7MEG5"/>
<dbReference type="InterPro" id="IPR016024">
    <property type="entry name" value="ARM-type_fold"/>
</dbReference>
<dbReference type="InterPro" id="IPR011989">
    <property type="entry name" value="ARM-like"/>
</dbReference>
<dbReference type="OrthoDB" id="10560486at2759"/>
<gene>
    <name evidence="2" type="ORF">A0H81_04148</name>
</gene>
<dbReference type="SUPFAM" id="SSF48371">
    <property type="entry name" value="ARM repeat"/>
    <property type="match status" value="1"/>
</dbReference>
<protein>
    <submittedName>
        <fullName evidence="2">Uncharacterized protein</fullName>
    </submittedName>
</protein>
<sequence length="117" mass="12671">MCEQELLSSEQGDVVLLDNDFWTILSALAQDTIVDVRIRVARLLAILSDRHGRINEATLSQTVELARSLAQDTSHEVQAFVRTALSDGARPIGVPSRTIKSAATFSRPPPPPLPSPG</sequence>
<dbReference type="EMBL" id="LUGG01000004">
    <property type="protein sequence ID" value="OBZ75305.1"/>
    <property type="molecule type" value="Genomic_DNA"/>
</dbReference>
<evidence type="ECO:0000256" key="1">
    <source>
        <dbReference type="SAM" id="MobiDB-lite"/>
    </source>
</evidence>
<evidence type="ECO:0000313" key="3">
    <source>
        <dbReference type="Proteomes" id="UP000092993"/>
    </source>
</evidence>
<organism evidence="2 3">
    <name type="scientific">Grifola frondosa</name>
    <name type="common">Maitake</name>
    <name type="synonym">Polyporus frondosus</name>
    <dbReference type="NCBI Taxonomy" id="5627"/>
    <lineage>
        <taxon>Eukaryota</taxon>
        <taxon>Fungi</taxon>
        <taxon>Dikarya</taxon>
        <taxon>Basidiomycota</taxon>
        <taxon>Agaricomycotina</taxon>
        <taxon>Agaricomycetes</taxon>
        <taxon>Polyporales</taxon>
        <taxon>Grifolaceae</taxon>
        <taxon>Grifola</taxon>
    </lineage>
</organism>
<comment type="caution">
    <text evidence="2">The sequence shown here is derived from an EMBL/GenBank/DDBJ whole genome shotgun (WGS) entry which is preliminary data.</text>
</comment>
<name>A0A1C7MEG5_GRIFR</name>
<dbReference type="Proteomes" id="UP000092993">
    <property type="component" value="Unassembled WGS sequence"/>
</dbReference>
<accession>A0A1C7MEG5</accession>
<evidence type="ECO:0000313" key="2">
    <source>
        <dbReference type="EMBL" id="OBZ75305.1"/>
    </source>
</evidence>